<evidence type="ECO:0000313" key="3">
    <source>
        <dbReference type="Proteomes" id="UP000299102"/>
    </source>
</evidence>
<evidence type="ECO:0000256" key="1">
    <source>
        <dbReference type="SAM" id="MobiDB-lite"/>
    </source>
</evidence>
<evidence type="ECO:0000313" key="2">
    <source>
        <dbReference type="EMBL" id="GBP51818.1"/>
    </source>
</evidence>
<dbReference type="Proteomes" id="UP000299102">
    <property type="component" value="Unassembled WGS sequence"/>
</dbReference>
<proteinExistence type="predicted"/>
<comment type="caution">
    <text evidence="2">The sequence shown here is derived from an EMBL/GenBank/DDBJ whole genome shotgun (WGS) entry which is preliminary data.</text>
</comment>
<protein>
    <submittedName>
        <fullName evidence="2">Uncharacterized protein</fullName>
    </submittedName>
</protein>
<feature type="region of interest" description="Disordered" evidence="1">
    <location>
        <begin position="89"/>
        <end position="112"/>
    </location>
</feature>
<organism evidence="2 3">
    <name type="scientific">Eumeta variegata</name>
    <name type="common">Bagworm moth</name>
    <name type="synonym">Eumeta japonica</name>
    <dbReference type="NCBI Taxonomy" id="151549"/>
    <lineage>
        <taxon>Eukaryota</taxon>
        <taxon>Metazoa</taxon>
        <taxon>Ecdysozoa</taxon>
        <taxon>Arthropoda</taxon>
        <taxon>Hexapoda</taxon>
        <taxon>Insecta</taxon>
        <taxon>Pterygota</taxon>
        <taxon>Neoptera</taxon>
        <taxon>Endopterygota</taxon>
        <taxon>Lepidoptera</taxon>
        <taxon>Glossata</taxon>
        <taxon>Ditrysia</taxon>
        <taxon>Tineoidea</taxon>
        <taxon>Psychidae</taxon>
        <taxon>Oiketicinae</taxon>
        <taxon>Eumeta</taxon>
    </lineage>
</organism>
<gene>
    <name evidence="2" type="ORF">EVAR_88521_1</name>
</gene>
<keyword evidence="3" id="KW-1185">Reference proteome</keyword>
<accession>A0A4C1WK60</accession>
<dbReference type="EMBL" id="BGZK01000590">
    <property type="protein sequence ID" value="GBP51818.1"/>
    <property type="molecule type" value="Genomic_DNA"/>
</dbReference>
<feature type="compositionally biased region" description="Low complexity" evidence="1">
    <location>
        <begin position="96"/>
        <end position="112"/>
    </location>
</feature>
<dbReference type="AlphaFoldDB" id="A0A4C1WK60"/>
<name>A0A4C1WK60_EUMVA</name>
<sequence length="112" mass="12410">MATDNNTKRKTIRKNGGFCTKADSKTSQRRTSPETKAFPSAIECLRNSRARSLETGYPVLIKIFGNEEEVYVLERRAIFKLYSRPNTNKPIFGGSEAAPEPGTTAPARISVT</sequence>
<reference evidence="2 3" key="1">
    <citation type="journal article" date="2019" name="Commun. Biol.">
        <title>The bagworm genome reveals a unique fibroin gene that provides high tensile strength.</title>
        <authorList>
            <person name="Kono N."/>
            <person name="Nakamura H."/>
            <person name="Ohtoshi R."/>
            <person name="Tomita M."/>
            <person name="Numata K."/>
            <person name="Arakawa K."/>
        </authorList>
    </citation>
    <scope>NUCLEOTIDE SEQUENCE [LARGE SCALE GENOMIC DNA]</scope>
</reference>
<feature type="region of interest" description="Disordered" evidence="1">
    <location>
        <begin position="1"/>
        <end position="37"/>
    </location>
</feature>